<evidence type="ECO:0000313" key="3">
    <source>
        <dbReference type="Proteomes" id="UP000749311"/>
    </source>
</evidence>
<keyword evidence="1" id="KW-0732">Signal</keyword>
<keyword evidence="3" id="KW-1185">Reference proteome</keyword>
<proteinExistence type="predicted"/>
<evidence type="ECO:0000256" key="1">
    <source>
        <dbReference type="SAM" id="SignalP"/>
    </source>
</evidence>
<comment type="caution">
    <text evidence="2">The sequence shown here is derived from an EMBL/GenBank/DDBJ whole genome shotgun (WGS) entry which is preliminary data.</text>
</comment>
<feature type="signal peptide" evidence="1">
    <location>
        <begin position="1"/>
        <end position="28"/>
    </location>
</feature>
<protein>
    <submittedName>
        <fullName evidence="2">Uncharacterized protein</fullName>
    </submittedName>
</protein>
<feature type="chain" id="PRO_5046835893" evidence="1">
    <location>
        <begin position="29"/>
        <end position="60"/>
    </location>
</feature>
<name>A0ABX0SGL1_9ACTN</name>
<accession>A0ABX0SGL1</accession>
<sequence length="60" mass="6098">MQKPRIARVVAAAALVGVTMLPIAQATAAPDETKAASAASSSQISDFPIRIGPLSLGPWP</sequence>
<gene>
    <name evidence="2" type="ORF">FB473_000467</name>
</gene>
<dbReference type="EMBL" id="JAAMOZ010000001">
    <property type="protein sequence ID" value="NIH55822.1"/>
    <property type="molecule type" value="Genomic_DNA"/>
</dbReference>
<organism evidence="2 3">
    <name type="scientific">Brooklawnia cerclae</name>
    <dbReference type="NCBI Taxonomy" id="349934"/>
    <lineage>
        <taxon>Bacteria</taxon>
        <taxon>Bacillati</taxon>
        <taxon>Actinomycetota</taxon>
        <taxon>Actinomycetes</taxon>
        <taxon>Propionibacteriales</taxon>
        <taxon>Propionibacteriaceae</taxon>
        <taxon>Brooklawnia</taxon>
    </lineage>
</organism>
<evidence type="ECO:0000313" key="2">
    <source>
        <dbReference type="EMBL" id="NIH55822.1"/>
    </source>
</evidence>
<reference evidence="2 3" key="1">
    <citation type="submission" date="2020-02" db="EMBL/GenBank/DDBJ databases">
        <title>Sequencing the genomes of 1000 actinobacteria strains.</title>
        <authorList>
            <person name="Klenk H.-P."/>
        </authorList>
    </citation>
    <scope>NUCLEOTIDE SEQUENCE [LARGE SCALE GENOMIC DNA]</scope>
    <source>
        <strain evidence="2 3">DSM 19609</strain>
    </source>
</reference>
<dbReference type="Proteomes" id="UP000749311">
    <property type="component" value="Unassembled WGS sequence"/>
</dbReference>